<dbReference type="Pfam" id="PF00172">
    <property type="entry name" value="Zn_clus"/>
    <property type="match status" value="1"/>
</dbReference>
<dbReference type="PROSITE" id="PS50048">
    <property type="entry name" value="ZN2_CY6_FUNGAL_2"/>
    <property type="match status" value="1"/>
</dbReference>
<dbReference type="Gene3D" id="4.10.240.10">
    <property type="entry name" value="Zn(2)-C6 fungal-type DNA-binding domain"/>
    <property type="match status" value="1"/>
</dbReference>
<dbReference type="Pfam" id="PF20737">
    <property type="entry name" value="Glyco_hydro127C"/>
    <property type="match status" value="1"/>
</dbReference>
<proteinExistence type="predicted"/>
<dbReference type="GO" id="GO:0008270">
    <property type="term" value="F:zinc ion binding"/>
    <property type="evidence" value="ECO:0007669"/>
    <property type="project" value="InterPro"/>
</dbReference>
<dbReference type="InterPro" id="IPR049174">
    <property type="entry name" value="Beta-AFase-like"/>
</dbReference>
<dbReference type="PROSITE" id="PS00463">
    <property type="entry name" value="ZN2_CY6_FUNGAL_1"/>
    <property type="match status" value="1"/>
</dbReference>
<dbReference type="SMART" id="SM00066">
    <property type="entry name" value="GAL4"/>
    <property type="match status" value="1"/>
</dbReference>
<keyword evidence="6" id="KW-1185">Reference proteome</keyword>
<dbReference type="SUPFAM" id="SSF57701">
    <property type="entry name" value="Zn2/Cys6 DNA-binding domain"/>
    <property type="match status" value="1"/>
</dbReference>
<evidence type="ECO:0000256" key="3">
    <source>
        <dbReference type="SAM" id="MobiDB-lite"/>
    </source>
</evidence>
<evidence type="ECO:0000256" key="1">
    <source>
        <dbReference type="ARBA" id="ARBA00022723"/>
    </source>
</evidence>
<dbReference type="PANTHER" id="PTHR43465:SF2">
    <property type="entry name" value="DUF1680 DOMAIN PROTEIN (AFU_ORTHOLOGUE AFUA_1G08910)"/>
    <property type="match status" value="1"/>
</dbReference>
<dbReference type="Pfam" id="PF04082">
    <property type="entry name" value="Fungal_trans"/>
    <property type="match status" value="1"/>
</dbReference>
<feature type="compositionally biased region" description="Low complexity" evidence="3">
    <location>
        <begin position="871"/>
        <end position="891"/>
    </location>
</feature>
<dbReference type="InterPro" id="IPR008928">
    <property type="entry name" value="6-hairpin_glycosidase_sf"/>
</dbReference>
<dbReference type="InterPro" id="IPR001138">
    <property type="entry name" value="Zn2Cys6_DnaBD"/>
</dbReference>
<dbReference type="CDD" id="cd00067">
    <property type="entry name" value="GAL4"/>
    <property type="match status" value="1"/>
</dbReference>
<dbReference type="InterPro" id="IPR036864">
    <property type="entry name" value="Zn2-C6_fun-type_DNA-bd_sf"/>
</dbReference>
<dbReference type="GO" id="GO:0006351">
    <property type="term" value="P:DNA-templated transcription"/>
    <property type="evidence" value="ECO:0007669"/>
    <property type="project" value="InterPro"/>
</dbReference>
<keyword evidence="1" id="KW-0479">Metal-binding</keyword>
<evidence type="ECO:0000313" key="6">
    <source>
        <dbReference type="Proteomes" id="UP000319257"/>
    </source>
</evidence>
<evidence type="ECO:0000256" key="2">
    <source>
        <dbReference type="ARBA" id="ARBA00023242"/>
    </source>
</evidence>
<dbReference type="EMBL" id="SKBQ01000003">
    <property type="protein sequence ID" value="TPX12711.1"/>
    <property type="molecule type" value="Genomic_DNA"/>
</dbReference>
<gene>
    <name evidence="5" type="ORF">E0L32_000888</name>
</gene>
<dbReference type="GO" id="GO:0003677">
    <property type="term" value="F:DNA binding"/>
    <property type="evidence" value="ECO:0007669"/>
    <property type="project" value="InterPro"/>
</dbReference>
<dbReference type="Pfam" id="PF20736">
    <property type="entry name" value="Glyco_hydro127M"/>
    <property type="match status" value="1"/>
</dbReference>
<protein>
    <recommendedName>
        <fullName evidence="4">Zn(2)-C6 fungal-type domain-containing protein</fullName>
    </recommendedName>
</protein>
<dbReference type="GeneID" id="41968335"/>
<name>A0A507B6Q1_9PEZI</name>
<dbReference type="GO" id="GO:0005975">
    <property type="term" value="P:carbohydrate metabolic process"/>
    <property type="evidence" value="ECO:0007669"/>
    <property type="project" value="InterPro"/>
</dbReference>
<dbReference type="InterPro" id="IPR007219">
    <property type="entry name" value="XnlR_reg_dom"/>
</dbReference>
<dbReference type="InterPro" id="IPR049049">
    <property type="entry name" value="Beta-AFase-like_GH127_C"/>
</dbReference>
<keyword evidence="2" id="KW-0539">Nucleus</keyword>
<reference evidence="5 6" key="1">
    <citation type="submission" date="2019-06" db="EMBL/GenBank/DDBJ databases">
        <title>Draft genome sequence of the filamentous fungus Phialemoniopsis curvata isolated from diesel fuel.</title>
        <authorList>
            <person name="Varaljay V.A."/>
            <person name="Lyon W.J."/>
            <person name="Crouch A.L."/>
            <person name="Drake C.E."/>
            <person name="Hollomon J.M."/>
            <person name="Nadeau L.J."/>
            <person name="Nunn H.S."/>
            <person name="Stevenson B.S."/>
            <person name="Bojanowski C.L."/>
            <person name="Crookes-Goodson W.J."/>
        </authorList>
    </citation>
    <scope>NUCLEOTIDE SEQUENCE [LARGE SCALE GENOMIC DNA]</scope>
    <source>
        <strain evidence="5 6">D216</strain>
    </source>
</reference>
<accession>A0A507B6Q1</accession>
<dbReference type="GO" id="GO:0000981">
    <property type="term" value="F:DNA-binding transcription factor activity, RNA polymerase II-specific"/>
    <property type="evidence" value="ECO:0007669"/>
    <property type="project" value="InterPro"/>
</dbReference>
<evidence type="ECO:0000259" key="4">
    <source>
        <dbReference type="PROSITE" id="PS50048"/>
    </source>
</evidence>
<evidence type="ECO:0000313" key="5">
    <source>
        <dbReference type="EMBL" id="TPX12711.1"/>
    </source>
</evidence>
<comment type="caution">
    <text evidence="5">The sequence shown here is derived from an EMBL/GenBank/DDBJ whole genome shotgun (WGS) entry which is preliminary data.</text>
</comment>
<dbReference type="InterPro" id="IPR049046">
    <property type="entry name" value="Beta-AFase-like_GH127_middle"/>
</dbReference>
<dbReference type="Proteomes" id="UP000319257">
    <property type="component" value="Unassembled WGS sequence"/>
</dbReference>
<organism evidence="5 6">
    <name type="scientific">Thyridium curvatum</name>
    <dbReference type="NCBI Taxonomy" id="1093900"/>
    <lineage>
        <taxon>Eukaryota</taxon>
        <taxon>Fungi</taxon>
        <taxon>Dikarya</taxon>
        <taxon>Ascomycota</taxon>
        <taxon>Pezizomycotina</taxon>
        <taxon>Sordariomycetes</taxon>
        <taxon>Sordariomycetidae</taxon>
        <taxon>Thyridiales</taxon>
        <taxon>Thyridiaceae</taxon>
        <taxon>Thyridium</taxon>
    </lineage>
</organism>
<dbReference type="InParanoid" id="A0A507B6Q1"/>
<dbReference type="STRING" id="1093900.A0A507B6Q1"/>
<dbReference type="RefSeq" id="XP_030994422.1">
    <property type="nucleotide sequence ID" value="XM_031143791.1"/>
</dbReference>
<sequence>MTNPQFSFRDTSFTGPSLLLDRREKVRLVTVKAQLKQLRDTGRYDCFKLEWHPVYDKVYLWPVPKSLFWDSDIAKWIEGACYFLAQHYDQEVDTAVRDLVNDIRSAQQEDGYLNVYFTVVEPNARWSNIRDQHELYNAGHLIEAALAHREYYRNDLLLEPIEKYVKLLSTLFGPGENQRHAYPGHPEIELALLRLYKATGNEPAYELARYFLEERGNPHGQEGMHYYDWEERQRGDHHHLRPNPYPEAGSHWYNQAHVPILEQPSVEGHSVRAMYLLTAVADLLCIDRQAPTSRSLERRLDWSKALDRLWNNMVDRKMSVTGGIGAIKHWEGFGIAYFLPQGTDEGGCYNETCAAIGVIMLAERLLELDLNSKYADIMELCLYNAVMTATNLQGTAFTYVNQLASSEKDKSERYDWFECACCPPNLMRLFGSLGGYLWDYGGANGQAFVNVHLYTSAKVSFLVDNESSVILEQTSSWPWKGKVQIELQASPSLATTLRLRIPGWAKNQFSVRMLADFPCLLKAMADNGKIQLHPPCTTAKVEKGYVILKPSYTEKHPLFTLEVGGFEPRFVAPHPYTNQNTISAARGPLIYCVEDCDNDWVQDHFKNTFISPNARLTEENCVMGNPEHSYVALHSSVHERGLSSWESQPQGSDPARDVNETKLALGDPRKIVFVPYYLRSNRKGKGHMRRCRLKALDCVYPVEESTQRRPRQTMVDMEDAPSVPADMPDATPYLEMPGSIMAIEQQTSVYDGTADGFDTSAQAFASGMGDDGGFELPINWLHTDYDMDVDYNSLFGLGLGNNQLDTAQISSLDNGLGGSSGGAPVFSQPFATSVQQYPYRIPQQEGSQSTLGLASPIPQTVQTAASPLTETSTPGSASSLTGTTSTASRLSAESHSPHLLARGGIYATSTNGSRIPCTARRKRKSIRVLGSTPLKPVSTKAEGFSAEDNLDIRMRFPDLSSISCPPVENDAYSRTVESRVYDHIVSQFKLLCLSNHGLYAPYAADNFPDLDFFKFFVHLYFENFDPILPIYHDRVTNLNEHWVLALAIATIGSQYTETQQFSQCVIPLHEFLRRAVATELERQDGSPVSVTLLQATILSQVGMLYQGSARLRRLAKSRRSLFVDALESLSSSGVDQLKDMCATRDVSEQSLEGLWSQWLFEETTRRLCYAIWLLDCMAAYHFELQPLLALESAQWELPHDELWGAQDIVVFRQKSRSSTKRQMKPDLGEYSNLLLLHGVYQELFKVKSYFDRGLSGWVPSIPQLGHLNPAVANGGSASDRERQNTLASWRSAAMDCVDVLHWAANGVVAQLLGAEHATVFHLHFSRVVLFSPYSKIRALASGLASLAETPQGSPLTQREATLKLESEVLEWAQRDEHKARLAALHCGCFFWHVRRYSCNAFYEPTSVFLATLVLWAYSSYASRAPLPSRTSNSESSAEDPPDPTFIHLDRPCDDEMVQLFVRSGRPSVIRAYVAGVGDIYDAKGPLGILQEGRKLLVSMSTAWGRTTDANARIRLLLAGSTLGVDTGVEHKRGQMSDVNRALAACLRCRRQKLKCGGPAEIPCRRCRASGAECVFAAPKASSAKDAIDRSAGGSYDATQHLIFYSRSYEQNCKETIEFLDEQIIPPKTEARKYPLLALVICAIAARAIKPERYQFFIGQSDNLIKDYFNGPAPDKLSLVAMMLLAAWTGRIRLWGFISSVAIELKLNESALQLGDRTIEQTEDMVERGRLWYTICCFDLTINVTRPFFTNRMKEYLPQASELLLSPYRRPVDYHIYAYVQGFTITGDAKGQIKMSRLMAQPLPDKVAETLMGLDQRADIWFQEMNTGTDPHFQPLDDRSQRFTIPYAFIKLYINGLALNGFKADKNPMDSMRIGFVKRAVDNACLLIQTQFESESFRRGIRYTMDYNGMTLYYASTFIFKAMNLIHHYLDCEKSLLALLQAAQIFEEAGASETATEMRREQGRLASATNTTLPPLDVPDLVLGDAQLDSFFDIPSFLDDMLDIDHEQ</sequence>
<dbReference type="CDD" id="cd12148">
    <property type="entry name" value="fungal_TF_MHR"/>
    <property type="match status" value="2"/>
</dbReference>
<feature type="region of interest" description="Disordered" evidence="3">
    <location>
        <begin position="862"/>
        <end position="895"/>
    </location>
</feature>
<dbReference type="PANTHER" id="PTHR43465">
    <property type="entry name" value="DUF1680 DOMAIN PROTEIN (AFU_ORTHOLOGUE AFUA_1G08910)"/>
    <property type="match status" value="1"/>
</dbReference>
<dbReference type="InterPro" id="IPR012878">
    <property type="entry name" value="Beta-AFase-like_GH127_cat"/>
</dbReference>
<feature type="domain" description="Zn(2)-C6 fungal-type" evidence="4">
    <location>
        <begin position="1544"/>
        <end position="1575"/>
    </location>
</feature>
<dbReference type="Pfam" id="PF07944">
    <property type="entry name" value="Beta-AFase-like_GH127_cat"/>
    <property type="match status" value="1"/>
</dbReference>
<dbReference type="SUPFAM" id="SSF48208">
    <property type="entry name" value="Six-hairpin glycosidases"/>
    <property type="match status" value="1"/>
</dbReference>
<dbReference type="OrthoDB" id="654211at2759"/>